<accession>A0A370K7Y2</accession>
<keyword evidence="3" id="KW-1185">Reference proteome</keyword>
<sequence>MIARAIRGFFNVTASGVLLLLGVGLFFGTMGVPSDSPSWKANGPGGAAVVLFLALFSAFLAYAFRKQANERRTWAASFIINVLSTVAFLSVFVMWAIHHF</sequence>
<feature type="transmembrane region" description="Helical" evidence="1">
    <location>
        <begin position="44"/>
        <end position="64"/>
    </location>
</feature>
<keyword evidence="1" id="KW-0812">Transmembrane</keyword>
<feature type="transmembrane region" description="Helical" evidence="1">
    <location>
        <begin position="12"/>
        <end position="32"/>
    </location>
</feature>
<protein>
    <submittedName>
        <fullName evidence="2">Uncharacterized protein</fullName>
    </submittedName>
</protein>
<keyword evidence="1" id="KW-0472">Membrane</keyword>
<evidence type="ECO:0000256" key="1">
    <source>
        <dbReference type="SAM" id="Phobius"/>
    </source>
</evidence>
<organism evidence="2 3">
    <name type="scientific">Dyella solisilvae</name>
    <dbReference type="NCBI Taxonomy" id="1920168"/>
    <lineage>
        <taxon>Bacteria</taxon>
        <taxon>Pseudomonadati</taxon>
        <taxon>Pseudomonadota</taxon>
        <taxon>Gammaproteobacteria</taxon>
        <taxon>Lysobacterales</taxon>
        <taxon>Rhodanobacteraceae</taxon>
        <taxon>Dyella</taxon>
    </lineage>
</organism>
<feature type="transmembrane region" description="Helical" evidence="1">
    <location>
        <begin position="76"/>
        <end position="97"/>
    </location>
</feature>
<name>A0A370K7Y2_9GAMM</name>
<evidence type="ECO:0000313" key="3">
    <source>
        <dbReference type="Proteomes" id="UP000254711"/>
    </source>
</evidence>
<dbReference type="EMBL" id="QQSY01000002">
    <property type="protein sequence ID" value="RDI98761.1"/>
    <property type="molecule type" value="Genomic_DNA"/>
</dbReference>
<keyword evidence="1" id="KW-1133">Transmembrane helix</keyword>
<dbReference type="Proteomes" id="UP000254711">
    <property type="component" value="Unassembled WGS sequence"/>
</dbReference>
<gene>
    <name evidence="2" type="ORF">DVT68_09610</name>
</gene>
<dbReference type="AlphaFoldDB" id="A0A370K7Y2"/>
<reference evidence="2 3" key="1">
    <citation type="submission" date="2018-07" db="EMBL/GenBank/DDBJ databases">
        <title>Dyella solisilvae sp. nov., isolated from the pine and broad-leaved mixed forest soil.</title>
        <authorList>
            <person name="Gao Z."/>
            <person name="Qiu L."/>
        </authorList>
    </citation>
    <scope>NUCLEOTIDE SEQUENCE [LARGE SCALE GENOMIC DNA]</scope>
    <source>
        <strain evidence="2 3">DHG54</strain>
    </source>
</reference>
<evidence type="ECO:0000313" key="2">
    <source>
        <dbReference type="EMBL" id="RDI98761.1"/>
    </source>
</evidence>
<comment type="caution">
    <text evidence="2">The sequence shown here is derived from an EMBL/GenBank/DDBJ whole genome shotgun (WGS) entry which is preliminary data.</text>
</comment>
<proteinExistence type="predicted"/>